<dbReference type="AlphaFoldDB" id="A0A9P6EWU7"/>
<proteinExistence type="predicted"/>
<dbReference type="GO" id="GO:0004672">
    <property type="term" value="F:protein kinase activity"/>
    <property type="evidence" value="ECO:0007669"/>
    <property type="project" value="InterPro"/>
</dbReference>
<dbReference type="Proteomes" id="UP000723463">
    <property type="component" value="Unassembled WGS sequence"/>
</dbReference>
<accession>A0A9P6EWU7</accession>
<dbReference type="EMBL" id="JAAAXW010000545">
    <property type="protein sequence ID" value="KAF9536805.1"/>
    <property type="molecule type" value="Genomic_DNA"/>
</dbReference>
<dbReference type="PROSITE" id="PS50011">
    <property type="entry name" value="PROTEIN_KINASE_DOM"/>
    <property type="match status" value="1"/>
</dbReference>
<dbReference type="InterPro" id="IPR000719">
    <property type="entry name" value="Prot_kinase_dom"/>
</dbReference>
<reference evidence="3" key="1">
    <citation type="journal article" date="2020" name="Fungal Divers.">
        <title>Resolving the Mortierellaceae phylogeny through synthesis of multi-gene phylogenetics and phylogenomics.</title>
        <authorList>
            <person name="Vandepol N."/>
            <person name="Liber J."/>
            <person name="Desiro A."/>
            <person name="Na H."/>
            <person name="Kennedy M."/>
            <person name="Barry K."/>
            <person name="Grigoriev I.V."/>
            <person name="Miller A.N."/>
            <person name="O'Donnell K."/>
            <person name="Stajich J.E."/>
            <person name="Bonito G."/>
        </authorList>
    </citation>
    <scope>NUCLEOTIDE SEQUENCE</scope>
    <source>
        <strain evidence="3">NRRL 2591</strain>
    </source>
</reference>
<keyword evidence="4" id="KW-1185">Reference proteome</keyword>
<evidence type="ECO:0000259" key="2">
    <source>
        <dbReference type="PROSITE" id="PS50011"/>
    </source>
</evidence>
<dbReference type="GO" id="GO:0005524">
    <property type="term" value="F:ATP binding"/>
    <property type="evidence" value="ECO:0007669"/>
    <property type="project" value="InterPro"/>
</dbReference>
<protein>
    <recommendedName>
        <fullName evidence="2">Protein kinase domain-containing protein</fullName>
    </recommendedName>
</protein>
<evidence type="ECO:0000313" key="3">
    <source>
        <dbReference type="EMBL" id="KAF9536805.1"/>
    </source>
</evidence>
<evidence type="ECO:0000256" key="1">
    <source>
        <dbReference type="SAM" id="MobiDB-lite"/>
    </source>
</evidence>
<name>A0A9P6EWU7_9FUNG</name>
<sequence>MPKIGNLDLVEDLSSGKEVSGLMGKVGCQAPKLLEQKKLHNSAVDMWREGAILYKILIARFYKLPQDKTTKRHKNQGPSRPKRPSISGRFSKE</sequence>
<dbReference type="InterPro" id="IPR011009">
    <property type="entry name" value="Kinase-like_dom_sf"/>
</dbReference>
<feature type="domain" description="Protein kinase" evidence="2">
    <location>
        <begin position="1"/>
        <end position="93"/>
    </location>
</feature>
<gene>
    <name evidence="3" type="ORF">EC957_009669</name>
</gene>
<feature type="region of interest" description="Disordered" evidence="1">
    <location>
        <begin position="67"/>
        <end position="93"/>
    </location>
</feature>
<feature type="compositionally biased region" description="Basic residues" evidence="1">
    <location>
        <begin position="70"/>
        <end position="83"/>
    </location>
</feature>
<feature type="non-terminal residue" evidence="3">
    <location>
        <position position="93"/>
    </location>
</feature>
<dbReference type="Gene3D" id="1.10.510.10">
    <property type="entry name" value="Transferase(Phosphotransferase) domain 1"/>
    <property type="match status" value="1"/>
</dbReference>
<organism evidence="3 4">
    <name type="scientific">Mortierella hygrophila</name>
    <dbReference type="NCBI Taxonomy" id="979708"/>
    <lineage>
        <taxon>Eukaryota</taxon>
        <taxon>Fungi</taxon>
        <taxon>Fungi incertae sedis</taxon>
        <taxon>Mucoromycota</taxon>
        <taxon>Mortierellomycotina</taxon>
        <taxon>Mortierellomycetes</taxon>
        <taxon>Mortierellales</taxon>
        <taxon>Mortierellaceae</taxon>
        <taxon>Mortierella</taxon>
    </lineage>
</organism>
<evidence type="ECO:0000313" key="4">
    <source>
        <dbReference type="Proteomes" id="UP000723463"/>
    </source>
</evidence>
<dbReference type="SUPFAM" id="SSF56112">
    <property type="entry name" value="Protein kinase-like (PK-like)"/>
    <property type="match status" value="1"/>
</dbReference>
<comment type="caution">
    <text evidence="3">The sequence shown here is derived from an EMBL/GenBank/DDBJ whole genome shotgun (WGS) entry which is preliminary data.</text>
</comment>